<gene>
    <name evidence="2" type="ORF">PCOR1329_LOCUS52081</name>
</gene>
<sequence length="342" mass="37439">ESDPAQRVLIFAKLLGMAAVAGGLLRGEMRTRAAFDSPFPLLESARSADLAERPKERAARRALDLARLQRAHLARCRLLVVAGAPDAGKTTLLREAFGLGNLAAGLSPEMRTEQIQFELHPAGDDRCCPIYLVDTPGAGDADQLHRNDMARMLQSASASLPGGVVVVWVLRAGRSERREGDELVRKMAAAGAEVRAIVTHIDRLFEERYRELGPLWKEGELRGVPHKDPRWATTRRRLMAELRDEVEAQRVTHRCRPPFTPLWAQSTAPSLGLPTRAWAAGWLVTATSARTTSSPCSHHGRGRGRRSGSSFRCWTAMAPGCGSTRLWANDGAWAAEQASFQG</sequence>
<evidence type="ECO:0000313" key="3">
    <source>
        <dbReference type="Proteomes" id="UP001189429"/>
    </source>
</evidence>
<name>A0ABN9UVI0_9DINO</name>
<evidence type="ECO:0000313" key="2">
    <source>
        <dbReference type="EMBL" id="CAK0864126.1"/>
    </source>
</evidence>
<proteinExistence type="predicted"/>
<feature type="non-terminal residue" evidence="2">
    <location>
        <position position="1"/>
    </location>
</feature>
<evidence type="ECO:0000259" key="1">
    <source>
        <dbReference type="Pfam" id="PF01926"/>
    </source>
</evidence>
<dbReference type="Proteomes" id="UP001189429">
    <property type="component" value="Unassembled WGS sequence"/>
</dbReference>
<dbReference type="Pfam" id="PF01926">
    <property type="entry name" value="MMR_HSR1"/>
    <property type="match status" value="1"/>
</dbReference>
<protein>
    <recommendedName>
        <fullName evidence="1">G domain-containing protein</fullName>
    </recommendedName>
</protein>
<dbReference type="InterPro" id="IPR006073">
    <property type="entry name" value="GTP-bd"/>
</dbReference>
<keyword evidence="3" id="KW-1185">Reference proteome</keyword>
<dbReference type="InterPro" id="IPR027417">
    <property type="entry name" value="P-loop_NTPase"/>
</dbReference>
<dbReference type="EMBL" id="CAUYUJ010016332">
    <property type="protein sequence ID" value="CAK0864126.1"/>
    <property type="molecule type" value="Genomic_DNA"/>
</dbReference>
<comment type="caution">
    <text evidence="2">The sequence shown here is derived from an EMBL/GenBank/DDBJ whole genome shotgun (WGS) entry which is preliminary data.</text>
</comment>
<organism evidence="2 3">
    <name type="scientific">Prorocentrum cordatum</name>
    <dbReference type="NCBI Taxonomy" id="2364126"/>
    <lineage>
        <taxon>Eukaryota</taxon>
        <taxon>Sar</taxon>
        <taxon>Alveolata</taxon>
        <taxon>Dinophyceae</taxon>
        <taxon>Prorocentrales</taxon>
        <taxon>Prorocentraceae</taxon>
        <taxon>Prorocentrum</taxon>
    </lineage>
</organism>
<dbReference type="CDD" id="cd00882">
    <property type="entry name" value="Ras_like_GTPase"/>
    <property type="match status" value="1"/>
</dbReference>
<feature type="domain" description="G" evidence="1">
    <location>
        <begin position="80"/>
        <end position="182"/>
    </location>
</feature>
<accession>A0ABN9UVI0</accession>
<dbReference type="SUPFAM" id="SSF52540">
    <property type="entry name" value="P-loop containing nucleoside triphosphate hydrolases"/>
    <property type="match status" value="1"/>
</dbReference>
<reference evidence="2" key="1">
    <citation type="submission" date="2023-10" db="EMBL/GenBank/DDBJ databases">
        <authorList>
            <person name="Chen Y."/>
            <person name="Shah S."/>
            <person name="Dougan E. K."/>
            <person name="Thang M."/>
            <person name="Chan C."/>
        </authorList>
    </citation>
    <scope>NUCLEOTIDE SEQUENCE [LARGE SCALE GENOMIC DNA]</scope>
</reference>
<dbReference type="Gene3D" id="3.40.50.300">
    <property type="entry name" value="P-loop containing nucleotide triphosphate hydrolases"/>
    <property type="match status" value="1"/>
</dbReference>